<dbReference type="Gene3D" id="1.25.40.10">
    <property type="entry name" value="Tetratricopeptide repeat domain"/>
    <property type="match status" value="3"/>
</dbReference>
<dbReference type="Proteomes" id="UP000283458">
    <property type="component" value="Unassembled WGS sequence"/>
</dbReference>
<proteinExistence type="predicted"/>
<dbReference type="Pfam" id="PF14559">
    <property type="entry name" value="TPR_19"/>
    <property type="match status" value="1"/>
</dbReference>
<sequence length="1026" mass="111137">MPINLLVAFLILAVGVGASLLLIPRGAELALQKFRDSDFESARAEYEERFANGDHSAATVMPLTKLHLADGEVDKAIALMERFVAKEPKSVDGRELLSRLYQDAQRQGDYLDNLRELARLRGNDETYRELAYLAGFQGRLDIQAEALTRYCELRADDFQTQQDLAVLLAAQGDHAGAVDWLTKADDRAKGNIEADSRELLMSLLIDLDREPDAFQRAQRWLGEDPKVPDMIGLASQLAAAGRPDLGLRLIEPQVAKPDHALALELTFIDLQVATGRIAEAQARLNALPGPVDDSSFGRLLALQMNAGLERAAFATAGGRDLRLVPDWLLAGLADLAYRDRDRAFLDRLVGELGDGFLEDRPILAANIALGRGDTAAAIRWAERGVADAGQSLPERLAAVRILDRAGRRDAAAAGFDRLPLADGVADDLLDELGALFLDLDRAAAGVAWFEARRRAAPSMAADLGWARLAARAGDPPTVAAWLDSHPKLDAGLLQDIASSAVERGAVPLALKAAERVFAMAPTARSRFALAAALLAAGRAADALPHLTILLPLQAELGAAIGAEVENAYLAALDATGRVEELTNFLSAKLARGGLSDADEQALVYTLLDHKAFRAALPVLRQRAQRLGGEWLFAYADAARQAGALADLADLLEQQLTDPALDTAGREQRAFLLLESAGPDRALPVLKQLADGSLTGPWDSLYREALGKLGRKAELRRYLLARGTDTRLPLIERRAVVFALLDLRDKPGAERILRQLATGQGPKSEDAKQLAFLWGPRPKAAALNWIEERARAAATPADQAGWYGLLAELGGAGRVTARLGPNGGPTVAALKVPYIEALAADGKGKELAEAVRSAVATEQDPERLRRFARLAEQSRERKASAECWRALLAQRPEDGEALRQLGMLAFDESRLLDAERLLRRFVARAPDDYEAYYFLGEALTALKRSSAATPFFQTALAQLRAGKIRNDAVTQTEANLLNRLGKVDDAVALFEGLRKQRPEDTQLKADFASLLIENGRLPEARRVLGLP</sequence>
<reference evidence="3 4" key="1">
    <citation type="submission" date="2018-09" db="EMBL/GenBank/DDBJ databases">
        <authorList>
            <person name="Zhu H."/>
        </authorList>
    </citation>
    <scope>NUCLEOTIDE SEQUENCE [LARGE SCALE GENOMIC DNA]</scope>
    <source>
        <strain evidence="3 4">K2W22B-5</strain>
    </source>
</reference>
<dbReference type="OrthoDB" id="7311447at2"/>
<dbReference type="InterPro" id="IPR051012">
    <property type="entry name" value="CellSynth/LPSAsmb/PSIAsmb"/>
</dbReference>
<evidence type="ECO:0008006" key="5">
    <source>
        <dbReference type="Google" id="ProtNLM"/>
    </source>
</evidence>
<gene>
    <name evidence="3" type="ORF">D3877_26455</name>
</gene>
<evidence type="ECO:0000256" key="2">
    <source>
        <dbReference type="ARBA" id="ARBA00022803"/>
    </source>
</evidence>
<keyword evidence="4" id="KW-1185">Reference proteome</keyword>
<comment type="caution">
    <text evidence="3">The sequence shown here is derived from an EMBL/GenBank/DDBJ whole genome shotgun (WGS) entry which is preliminary data.</text>
</comment>
<name>A0A418VMH2_9PROT</name>
<dbReference type="RefSeq" id="WP_119833786.1">
    <property type="nucleotide sequence ID" value="NZ_QYUL01000005.1"/>
</dbReference>
<evidence type="ECO:0000313" key="4">
    <source>
        <dbReference type="Proteomes" id="UP000283458"/>
    </source>
</evidence>
<dbReference type="SMART" id="SM00028">
    <property type="entry name" value="TPR"/>
    <property type="match status" value="5"/>
</dbReference>
<keyword evidence="2" id="KW-0802">TPR repeat</keyword>
<protein>
    <recommendedName>
        <fullName evidence="5">Tetratricopeptide repeat protein</fullName>
    </recommendedName>
</protein>
<dbReference type="InterPro" id="IPR011990">
    <property type="entry name" value="TPR-like_helical_dom_sf"/>
</dbReference>
<accession>A0A418VMH2</accession>
<dbReference type="PANTHER" id="PTHR45586">
    <property type="entry name" value="TPR REPEAT-CONTAINING PROTEIN PA4667"/>
    <property type="match status" value="1"/>
</dbReference>
<dbReference type="EMBL" id="QYUL01000005">
    <property type="protein sequence ID" value="RJF77345.1"/>
    <property type="molecule type" value="Genomic_DNA"/>
</dbReference>
<organism evidence="3 4">
    <name type="scientific">Azospirillum cavernae</name>
    <dbReference type="NCBI Taxonomy" id="2320860"/>
    <lineage>
        <taxon>Bacteria</taxon>
        <taxon>Pseudomonadati</taxon>
        <taxon>Pseudomonadota</taxon>
        <taxon>Alphaproteobacteria</taxon>
        <taxon>Rhodospirillales</taxon>
        <taxon>Azospirillaceae</taxon>
        <taxon>Azospirillum</taxon>
    </lineage>
</organism>
<keyword evidence="1" id="KW-0677">Repeat</keyword>
<dbReference type="PANTHER" id="PTHR45586:SF1">
    <property type="entry name" value="LIPOPOLYSACCHARIDE ASSEMBLY PROTEIN B"/>
    <property type="match status" value="1"/>
</dbReference>
<evidence type="ECO:0000256" key="1">
    <source>
        <dbReference type="ARBA" id="ARBA00022737"/>
    </source>
</evidence>
<dbReference type="SUPFAM" id="SSF48452">
    <property type="entry name" value="TPR-like"/>
    <property type="match status" value="1"/>
</dbReference>
<dbReference type="InterPro" id="IPR019734">
    <property type="entry name" value="TPR_rpt"/>
</dbReference>
<dbReference type="Pfam" id="PF13432">
    <property type="entry name" value="TPR_16"/>
    <property type="match status" value="2"/>
</dbReference>
<dbReference type="AlphaFoldDB" id="A0A418VMH2"/>
<evidence type="ECO:0000313" key="3">
    <source>
        <dbReference type="EMBL" id="RJF77345.1"/>
    </source>
</evidence>